<gene>
    <name evidence="3" type="ORF">FIBSPDRAFT_897799</name>
</gene>
<keyword evidence="4" id="KW-1185">Reference proteome</keyword>
<dbReference type="PANTHER" id="PTHR35871:SF1">
    <property type="entry name" value="CXC1-LIKE CYSTEINE CLUSTER ASSOCIATED WITH KDZ TRANSPOSASES DOMAIN-CONTAINING PROTEIN"/>
    <property type="match status" value="1"/>
</dbReference>
<feature type="region of interest" description="Disordered" evidence="2">
    <location>
        <begin position="1"/>
        <end position="47"/>
    </location>
</feature>
<sequence>MPRPLKKAKLAKEHHHGLKFAPAASDSGSDGSMYEKSSSEGDESDEEVRVDAIFLPAKLRSTISSIKAAVQFNKKAAAGCKKLESFFRKKSPQNEAINTNLMAQPMANISSITLDPPELRAADLDFDIFDFCIDELEWSCRDGIEEQTDIKEFERANNEAAELENSEEEELDDNYPDSSVKVNTLAPAQSVAHECLNFGANEDELMPINVLEAVERLLEDVKKLKTVQSLKTVTKIAAISEYIKLHEQYQRHPKCKKPSLSASLAIARRIGKGKKGAGKGEGASFARSIRQNELYLCRHGCLPPPRGAAKHRQHTLLDNESVLHSVRHYLAIQKLGSISPRELSVHVNTVIVPALGLPVSSTITECTTISWLYKLGYRCRGTSKGMYFDSHERPDVIEYCSKFLALLTDLERFISTYNDTTLDHIPPQLSTREKEHLRNNEQPIKKKGNGCAVHVSDFICETIGRLALSPEQIAAQEALKPEHRLRSYEACKIIYPGKDHDKWWDLDQLMVQTELAADIFEHTHLDMIGVWKADSPSGYHHSSLKSSSPSGKPDTCGTIQTMTYPLNHPYPELAGKAKGMKVVLQERESVWDELASAKAVTSQIKKDAVRKLALAEAMGQDDMITDAKLADAQAESIPQPMVGLPRYILASIPE</sequence>
<dbReference type="Proteomes" id="UP000076532">
    <property type="component" value="Unassembled WGS sequence"/>
</dbReference>
<feature type="compositionally biased region" description="Low complexity" evidence="2">
    <location>
        <begin position="23"/>
        <end position="32"/>
    </location>
</feature>
<dbReference type="PANTHER" id="PTHR35871">
    <property type="entry name" value="EXPRESSED PROTEIN"/>
    <property type="match status" value="1"/>
</dbReference>
<evidence type="ECO:0000313" key="4">
    <source>
        <dbReference type="Proteomes" id="UP000076532"/>
    </source>
</evidence>
<evidence type="ECO:0000256" key="2">
    <source>
        <dbReference type="SAM" id="MobiDB-lite"/>
    </source>
</evidence>
<feature type="coiled-coil region" evidence="1">
    <location>
        <begin position="144"/>
        <end position="173"/>
    </location>
</feature>
<protein>
    <submittedName>
        <fullName evidence="3">Uncharacterized protein</fullName>
    </submittedName>
</protein>
<dbReference type="AlphaFoldDB" id="A0A166BRY3"/>
<proteinExistence type="predicted"/>
<reference evidence="3 4" key="1">
    <citation type="journal article" date="2016" name="Mol. Biol. Evol.">
        <title>Comparative Genomics of Early-Diverging Mushroom-Forming Fungi Provides Insights into the Origins of Lignocellulose Decay Capabilities.</title>
        <authorList>
            <person name="Nagy L.G."/>
            <person name="Riley R."/>
            <person name="Tritt A."/>
            <person name="Adam C."/>
            <person name="Daum C."/>
            <person name="Floudas D."/>
            <person name="Sun H."/>
            <person name="Yadav J.S."/>
            <person name="Pangilinan J."/>
            <person name="Larsson K.H."/>
            <person name="Matsuura K."/>
            <person name="Barry K."/>
            <person name="Labutti K."/>
            <person name="Kuo R."/>
            <person name="Ohm R.A."/>
            <person name="Bhattacharya S.S."/>
            <person name="Shirouzu T."/>
            <person name="Yoshinaga Y."/>
            <person name="Martin F.M."/>
            <person name="Grigoriev I.V."/>
            <person name="Hibbett D.S."/>
        </authorList>
    </citation>
    <scope>NUCLEOTIDE SEQUENCE [LARGE SCALE GENOMIC DNA]</scope>
    <source>
        <strain evidence="3 4">CBS 109695</strain>
    </source>
</reference>
<evidence type="ECO:0000256" key="1">
    <source>
        <dbReference type="SAM" id="Coils"/>
    </source>
</evidence>
<accession>A0A166BRY3</accession>
<dbReference type="OrthoDB" id="2449121at2759"/>
<feature type="compositionally biased region" description="Basic residues" evidence="2">
    <location>
        <begin position="1"/>
        <end position="18"/>
    </location>
</feature>
<evidence type="ECO:0000313" key="3">
    <source>
        <dbReference type="EMBL" id="KZP12920.1"/>
    </source>
</evidence>
<keyword evidence="1" id="KW-0175">Coiled coil</keyword>
<name>A0A166BRY3_9AGAM</name>
<dbReference type="EMBL" id="KV417640">
    <property type="protein sequence ID" value="KZP12920.1"/>
    <property type="molecule type" value="Genomic_DNA"/>
</dbReference>
<organism evidence="3 4">
    <name type="scientific">Athelia psychrophila</name>
    <dbReference type="NCBI Taxonomy" id="1759441"/>
    <lineage>
        <taxon>Eukaryota</taxon>
        <taxon>Fungi</taxon>
        <taxon>Dikarya</taxon>
        <taxon>Basidiomycota</taxon>
        <taxon>Agaricomycotina</taxon>
        <taxon>Agaricomycetes</taxon>
        <taxon>Agaricomycetidae</taxon>
        <taxon>Atheliales</taxon>
        <taxon>Atheliaceae</taxon>
        <taxon>Athelia</taxon>
    </lineage>
</organism>
<dbReference type="STRING" id="436010.A0A166BRY3"/>